<sequence>MGAIKPWHVIVLVVFVILPLLVIAAVVALVLVLMRRSRSAPSAAPQDSWSPPRQGSPAPAPGAASEDPRAILDRRLALGEIGPEEHARLRRILDAENGRNP</sequence>
<accession>A0ABS1B5U4</accession>
<dbReference type="Proteomes" id="UP000612352">
    <property type="component" value="Unassembled WGS sequence"/>
</dbReference>
<evidence type="ECO:0000313" key="3">
    <source>
        <dbReference type="EMBL" id="MBK0330004.1"/>
    </source>
</evidence>
<evidence type="ECO:0000256" key="2">
    <source>
        <dbReference type="SAM" id="Phobius"/>
    </source>
</evidence>
<protein>
    <recommendedName>
        <fullName evidence="5">SHOCT domain-containing protein</fullName>
    </recommendedName>
</protein>
<keyword evidence="2" id="KW-0472">Membrane</keyword>
<organism evidence="3 4">
    <name type="scientific">Brachybacterium halotolerans</name>
    <dbReference type="NCBI Taxonomy" id="2795215"/>
    <lineage>
        <taxon>Bacteria</taxon>
        <taxon>Bacillati</taxon>
        <taxon>Actinomycetota</taxon>
        <taxon>Actinomycetes</taxon>
        <taxon>Micrococcales</taxon>
        <taxon>Dermabacteraceae</taxon>
        <taxon>Brachybacterium</taxon>
    </lineage>
</organism>
<feature type="compositionally biased region" description="Low complexity" evidence="1">
    <location>
        <begin position="50"/>
        <end position="65"/>
    </location>
</feature>
<evidence type="ECO:0000256" key="1">
    <source>
        <dbReference type="SAM" id="MobiDB-lite"/>
    </source>
</evidence>
<keyword evidence="4" id="KW-1185">Reference proteome</keyword>
<comment type="caution">
    <text evidence="3">The sequence shown here is derived from an EMBL/GenBank/DDBJ whole genome shotgun (WGS) entry which is preliminary data.</text>
</comment>
<keyword evidence="2" id="KW-1133">Transmembrane helix</keyword>
<evidence type="ECO:0000313" key="4">
    <source>
        <dbReference type="Proteomes" id="UP000612352"/>
    </source>
</evidence>
<name>A0ABS1B5U4_9MICO</name>
<reference evidence="3 4" key="1">
    <citation type="submission" date="2020-12" db="EMBL/GenBank/DDBJ databases">
        <title>Brachybacterium sp. MASK1Z-5, whole genome shotgun sequence.</title>
        <authorList>
            <person name="Tuo L."/>
        </authorList>
    </citation>
    <scope>NUCLEOTIDE SEQUENCE [LARGE SCALE GENOMIC DNA]</scope>
    <source>
        <strain evidence="3 4">MASK1Z-5</strain>
    </source>
</reference>
<feature type="transmembrane region" description="Helical" evidence="2">
    <location>
        <begin position="6"/>
        <end position="33"/>
    </location>
</feature>
<dbReference type="RefSeq" id="WP_200500672.1">
    <property type="nucleotide sequence ID" value="NZ_JAEDAJ010000001.1"/>
</dbReference>
<proteinExistence type="predicted"/>
<dbReference type="EMBL" id="JAEDAJ010000001">
    <property type="protein sequence ID" value="MBK0330004.1"/>
    <property type="molecule type" value="Genomic_DNA"/>
</dbReference>
<feature type="region of interest" description="Disordered" evidence="1">
    <location>
        <begin position="41"/>
        <end position="67"/>
    </location>
</feature>
<keyword evidence="2" id="KW-0812">Transmembrane</keyword>
<gene>
    <name evidence="3" type="ORF">I8D64_01110</name>
</gene>
<evidence type="ECO:0008006" key="5">
    <source>
        <dbReference type="Google" id="ProtNLM"/>
    </source>
</evidence>